<reference evidence="6" key="1">
    <citation type="submission" date="2014-09" db="EMBL/GenBank/DDBJ databases">
        <title>Genome sequence of the luminous mushroom Mycena chlorophos for searching fungal bioluminescence genes.</title>
        <authorList>
            <person name="Tanaka Y."/>
            <person name="Kasuga D."/>
            <person name="Oba Y."/>
            <person name="Hase S."/>
            <person name="Sato K."/>
            <person name="Oba Y."/>
            <person name="Sakakibara Y."/>
        </authorList>
    </citation>
    <scope>NUCLEOTIDE SEQUENCE</scope>
</reference>
<sequence>MRLSLLSLALFSALSNAQYFSEGWRPGQAVTAERTVPTGKSGAPIAGRHAAAPGEQPQFETPQVSQQKLSLSDMLDLTKLMNTSTAKGLFAKVGINITERLQAVTTKFWDERVPLLTDDNYNEMIVDEQFASPQEEAERVWCIIVSSGTRQEGLSKFFDQAFDTAYNDTLIAGDLPHVRFARIDYLNVTYITTKWGLWMAPAIVIAQDRGQTLRFYRAHQLRVANDALRQFLIHKGYLQTQPWSSAFAPGGSREFLMHYQAVALTKIYNVMVRLPRWALMLASGTIASFALNLFHSFGKKEAKPAAKPAGVPKPTTAPVPVAAPSTAAATAPSPSKSGSGGGAKQRKGKKK</sequence>
<accession>A0ABQ0M8S1</accession>
<keyword evidence="7" id="KW-1185">Reference proteome</keyword>
<keyword evidence="5" id="KW-0732">Signal</keyword>
<feature type="compositionally biased region" description="Low complexity" evidence="4">
    <location>
        <begin position="305"/>
        <end position="337"/>
    </location>
</feature>
<feature type="region of interest" description="Disordered" evidence="4">
    <location>
        <begin position="37"/>
        <end position="61"/>
    </location>
</feature>
<evidence type="ECO:0000256" key="2">
    <source>
        <dbReference type="ARBA" id="ARBA00010968"/>
    </source>
</evidence>
<keyword evidence="3" id="KW-0964">Secreted</keyword>
<comment type="subcellular location">
    <subcellularLocation>
        <location evidence="1">Secreted</location>
    </subcellularLocation>
</comment>
<feature type="signal peptide" evidence="5">
    <location>
        <begin position="1"/>
        <end position="17"/>
    </location>
</feature>
<evidence type="ECO:0000313" key="6">
    <source>
        <dbReference type="EMBL" id="GAT59704.1"/>
    </source>
</evidence>
<organism evidence="6 7">
    <name type="scientific">Mycena chlorophos</name>
    <name type="common">Agaric fungus</name>
    <name type="synonym">Agaricus chlorophos</name>
    <dbReference type="NCBI Taxonomy" id="658473"/>
    <lineage>
        <taxon>Eukaryota</taxon>
        <taxon>Fungi</taxon>
        <taxon>Dikarya</taxon>
        <taxon>Basidiomycota</taxon>
        <taxon>Agaricomycotina</taxon>
        <taxon>Agaricomycetes</taxon>
        <taxon>Agaricomycetidae</taxon>
        <taxon>Agaricales</taxon>
        <taxon>Marasmiineae</taxon>
        <taxon>Mycenaceae</taxon>
        <taxon>Mycena</taxon>
    </lineage>
</organism>
<feature type="chain" id="PRO_5046689886" description="Thioredoxin-like fold domain-containing protein" evidence="5">
    <location>
        <begin position="18"/>
        <end position="351"/>
    </location>
</feature>
<gene>
    <name evidence="6" type="ORF">MCHLO_15961</name>
</gene>
<name>A0ABQ0M8S1_MYCCL</name>
<dbReference type="Proteomes" id="UP000815677">
    <property type="component" value="Unassembled WGS sequence"/>
</dbReference>
<evidence type="ECO:0000256" key="5">
    <source>
        <dbReference type="SAM" id="SignalP"/>
    </source>
</evidence>
<evidence type="ECO:0008006" key="8">
    <source>
        <dbReference type="Google" id="ProtNLM"/>
    </source>
</evidence>
<feature type="region of interest" description="Disordered" evidence="4">
    <location>
        <begin position="304"/>
        <end position="351"/>
    </location>
</feature>
<evidence type="ECO:0000313" key="7">
    <source>
        <dbReference type="Proteomes" id="UP000815677"/>
    </source>
</evidence>
<evidence type="ECO:0000256" key="3">
    <source>
        <dbReference type="ARBA" id="ARBA00022525"/>
    </source>
</evidence>
<dbReference type="EMBL" id="DF849905">
    <property type="protein sequence ID" value="GAT59704.1"/>
    <property type="molecule type" value="Genomic_DNA"/>
</dbReference>
<evidence type="ECO:0000256" key="1">
    <source>
        <dbReference type="ARBA" id="ARBA00004613"/>
    </source>
</evidence>
<protein>
    <recommendedName>
        <fullName evidence="8">Thioredoxin-like fold domain-containing protein</fullName>
    </recommendedName>
</protein>
<dbReference type="InterPro" id="IPR002012">
    <property type="entry name" value="GnRH"/>
</dbReference>
<proteinExistence type="inferred from homology"/>
<dbReference type="PROSITE" id="PS00473">
    <property type="entry name" value="GNRH"/>
    <property type="match status" value="1"/>
</dbReference>
<comment type="similarity">
    <text evidence="2">Belongs to the GnRH family.</text>
</comment>
<evidence type="ECO:0000256" key="4">
    <source>
        <dbReference type="SAM" id="MobiDB-lite"/>
    </source>
</evidence>